<proteinExistence type="predicted"/>
<dbReference type="GO" id="GO:0005096">
    <property type="term" value="F:GTPase activator activity"/>
    <property type="evidence" value="ECO:0007669"/>
    <property type="project" value="InterPro"/>
</dbReference>
<gene>
    <name evidence="2" type="ORF">B296_00054945</name>
</gene>
<dbReference type="EMBL" id="AMZH03015679">
    <property type="protein sequence ID" value="RRT45676.1"/>
    <property type="molecule type" value="Genomic_DNA"/>
</dbReference>
<evidence type="ECO:0000256" key="1">
    <source>
        <dbReference type="SAM" id="MobiDB-lite"/>
    </source>
</evidence>
<evidence type="ECO:0000313" key="3">
    <source>
        <dbReference type="Proteomes" id="UP000287651"/>
    </source>
</evidence>
<feature type="region of interest" description="Disordered" evidence="1">
    <location>
        <begin position="138"/>
        <end position="162"/>
    </location>
</feature>
<dbReference type="AlphaFoldDB" id="A0A426Y1Q9"/>
<name>A0A426Y1Q9_ENSVE</name>
<dbReference type="PANTHER" id="PTHR46085:SF4">
    <property type="entry name" value="ADP-RIBOSYLATION FACTOR GTPASE-ACTIVATING PROTEIN AGD14-RELATED"/>
    <property type="match status" value="1"/>
</dbReference>
<evidence type="ECO:0000313" key="2">
    <source>
        <dbReference type="EMBL" id="RRT45676.1"/>
    </source>
</evidence>
<sequence length="177" mass="19954">MLLYLVCLKFHGLSDTYYSNLDKLREFIKYVYVEKKYAGGISSDKPPRDMQVYSKDILFPGHQGKQLYEDRFANETPNSRNSDYTVTSGGGSSRFDGQSLNLQDTDYSSPPLHQVRNILIEDTRTSASNTYADANIKKNVNGFPHSQGGTTHEQKSTNPFDLPYDSDVATDNLVFSN</sequence>
<accession>A0A426Y1Q9</accession>
<feature type="compositionally biased region" description="Polar residues" evidence="1">
    <location>
        <begin position="147"/>
        <end position="159"/>
    </location>
</feature>
<protein>
    <submittedName>
        <fullName evidence="2">Uncharacterized protein</fullName>
    </submittedName>
</protein>
<reference evidence="2 3" key="1">
    <citation type="journal article" date="2014" name="Agronomy (Basel)">
        <title>A Draft Genome Sequence for Ensete ventricosum, the Drought-Tolerant Tree Against Hunger.</title>
        <authorList>
            <person name="Harrison J."/>
            <person name="Moore K.A."/>
            <person name="Paszkiewicz K."/>
            <person name="Jones T."/>
            <person name="Grant M."/>
            <person name="Ambacheew D."/>
            <person name="Muzemil S."/>
            <person name="Studholme D.J."/>
        </authorList>
    </citation>
    <scope>NUCLEOTIDE SEQUENCE [LARGE SCALE GENOMIC DNA]</scope>
</reference>
<dbReference type="Proteomes" id="UP000287651">
    <property type="component" value="Unassembled WGS sequence"/>
</dbReference>
<feature type="compositionally biased region" description="Polar residues" evidence="1">
    <location>
        <begin position="75"/>
        <end position="87"/>
    </location>
</feature>
<organism evidence="2 3">
    <name type="scientific">Ensete ventricosum</name>
    <name type="common">Abyssinian banana</name>
    <name type="synonym">Musa ensete</name>
    <dbReference type="NCBI Taxonomy" id="4639"/>
    <lineage>
        <taxon>Eukaryota</taxon>
        <taxon>Viridiplantae</taxon>
        <taxon>Streptophyta</taxon>
        <taxon>Embryophyta</taxon>
        <taxon>Tracheophyta</taxon>
        <taxon>Spermatophyta</taxon>
        <taxon>Magnoliopsida</taxon>
        <taxon>Liliopsida</taxon>
        <taxon>Zingiberales</taxon>
        <taxon>Musaceae</taxon>
        <taxon>Ensete</taxon>
    </lineage>
</organism>
<comment type="caution">
    <text evidence="2">The sequence shown here is derived from an EMBL/GenBank/DDBJ whole genome shotgun (WGS) entry which is preliminary data.</text>
</comment>
<dbReference type="InterPro" id="IPR044820">
    <property type="entry name" value="AGD14-like"/>
</dbReference>
<feature type="region of interest" description="Disordered" evidence="1">
    <location>
        <begin position="73"/>
        <end position="108"/>
    </location>
</feature>
<dbReference type="PANTHER" id="PTHR46085">
    <property type="entry name" value="ARFGAP/RECO-RELATED"/>
    <property type="match status" value="1"/>
</dbReference>
<feature type="compositionally biased region" description="Polar residues" evidence="1">
    <location>
        <begin position="95"/>
        <end position="108"/>
    </location>
</feature>